<evidence type="ECO:0000256" key="8">
    <source>
        <dbReference type="ARBA" id="ARBA00022723"/>
    </source>
</evidence>
<dbReference type="Gene3D" id="3.60.120.10">
    <property type="entry name" value="Anthranilate synthase"/>
    <property type="match status" value="1"/>
</dbReference>
<evidence type="ECO:0000256" key="12">
    <source>
        <dbReference type="ARBA" id="ARBA00023239"/>
    </source>
</evidence>
<comment type="subunit">
    <text evidence="4 15">Heterotetramer consisting of two non-identical subunits: a beta subunit (TrpG) and a large alpha subunit (TrpE).</text>
</comment>
<dbReference type="GO" id="GO:0046872">
    <property type="term" value="F:metal ion binding"/>
    <property type="evidence" value="ECO:0007669"/>
    <property type="project" value="UniProtKB-KW"/>
</dbReference>
<keyword evidence="8 15" id="KW-0479">Metal-binding</keyword>
<evidence type="ECO:0000313" key="18">
    <source>
        <dbReference type="EMBL" id="MBB4797786.1"/>
    </source>
</evidence>
<dbReference type="InterPro" id="IPR005256">
    <property type="entry name" value="Anth_synth_I_PabB"/>
</dbReference>
<evidence type="ECO:0000259" key="16">
    <source>
        <dbReference type="Pfam" id="PF00425"/>
    </source>
</evidence>
<dbReference type="PANTHER" id="PTHR11236:SF48">
    <property type="entry name" value="ISOCHORISMATE SYNTHASE MENF"/>
    <property type="match status" value="1"/>
</dbReference>
<dbReference type="Pfam" id="PF00425">
    <property type="entry name" value="Chorismate_bind"/>
    <property type="match status" value="1"/>
</dbReference>
<dbReference type="RefSeq" id="WP_184268627.1">
    <property type="nucleotide sequence ID" value="NZ_JACHKY010000002.1"/>
</dbReference>
<dbReference type="SUPFAM" id="SSF56322">
    <property type="entry name" value="ADC synthase"/>
    <property type="match status" value="1"/>
</dbReference>
<dbReference type="GO" id="GO:0000162">
    <property type="term" value="P:L-tryptophan biosynthetic process"/>
    <property type="evidence" value="ECO:0007669"/>
    <property type="project" value="UniProtKB-UniPathway"/>
</dbReference>
<evidence type="ECO:0000256" key="6">
    <source>
        <dbReference type="ARBA" id="ARBA00020653"/>
    </source>
</evidence>
<accession>A0A7W7INV0</accession>
<keyword evidence="19" id="KW-1185">Reference proteome</keyword>
<dbReference type="EC" id="4.1.3.27" evidence="5 15"/>
<protein>
    <recommendedName>
        <fullName evidence="6 15">Anthranilate synthase component 1</fullName>
        <ecNumber evidence="5 15">4.1.3.27</ecNumber>
    </recommendedName>
</protein>
<evidence type="ECO:0000256" key="14">
    <source>
        <dbReference type="ARBA" id="ARBA00047683"/>
    </source>
</evidence>
<dbReference type="InterPro" id="IPR015890">
    <property type="entry name" value="Chorismate_C"/>
</dbReference>
<dbReference type="InterPro" id="IPR005801">
    <property type="entry name" value="ADC_synthase"/>
</dbReference>
<keyword evidence="12 15" id="KW-0456">Lyase</keyword>
<evidence type="ECO:0000256" key="15">
    <source>
        <dbReference type="RuleBase" id="RU364045"/>
    </source>
</evidence>
<gene>
    <name evidence="15" type="primary">trpE</name>
    <name evidence="18" type="ORF">HNP32_001510</name>
</gene>
<dbReference type="NCBIfam" id="TIGR00564">
    <property type="entry name" value="trpE_most"/>
    <property type="match status" value="1"/>
</dbReference>
<evidence type="ECO:0000256" key="7">
    <source>
        <dbReference type="ARBA" id="ARBA00022605"/>
    </source>
</evidence>
<dbReference type="Proteomes" id="UP000539957">
    <property type="component" value="Unassembled WGS sequence"/>
</dbReference>
<evidence type="ECO:0000256" key="9">
    <source>
        <dbReference type="ARBA" id="ARBA00022822"/>
    </source>
</evidence>
<keyword evidence="11 15" id="KW-0057">Aromatic amino acid biosynthesis</keyword>
<evidence type="ECO:0000256" key="13">
    <source>
        <dbReference type="ARBA" id="ARBA00025634"/>
    </source>
</evidence>
<comment type="pathway">
    <text evidence="2 15">Amino-acid biosynthesis; L-tryptophan biosynthesis; L-tryptophan from chorismate: step 1/5.</text>
</comment>
<proteinExistence type="inferred from homology"/>
<organism evidence="18 19">
    <name type="scientific">Brevundimonas bullata</name>
    <dbReference type="NCBI Taxonomy" id="13160"/>
    <lineage>
        <taxon>Bacteria</taxon>
        <taxon>Pseudomonadati</taxon>
        <taxon>Pseudomonadota</taxon>
        <taxon>Alphaproteobacteria</taxon>
        <taxon>Caulobacterales</taxon>
        <taxon>Caulobacteraceae</taxon>
        <taxon>Brevundimonas</taxon>
    </lineage>
</organism>
<dbReference type="PRINTS" id="PR00095">
    <property type="entry name" value="ANTSNTHASEI"/>
</dbReference>
<evidence type="ECO:0000256" key="10">
    <source>
        <dbReference type="ARBA" id="ARBA00022842"/>
    </source>
</evidence>
<name>A0A7W7INV0_9CAUL</name>
<dbReference type="PANTHER" id="PTHR11236">
    <property type="entry name" value="AMINOBENZOATE/ANTHRANILATE SYNTHASE"/>
    <property type="match status" value="1"/>
</dbReference>
<keyword evidence="7 15" id="KW-0028">Amino-acid biosynthesis</keyword>
<dbReference type="UniPathway" id="UPA00035">
    <property type="reaction ID" value="UER00040"/>
</dbReference>
<feature type="domain" description="Chorismate-utilising enzyme C-terminal" evidence="16">
    <location>
        <begin position="233"/>
        <end position="486"/>
    </location>
</feature>
<evidence type="ECO:0000256" key="2">
    <source>
        <dbReference type="ARBA" id="ARBA00004873"/>
    </source>
</evidence>
<comment type="similarity">
    <text evidence="3 15">Belongs to the anthranilate synthase component I family.</text>
</comment>
<evidence type="ECO:0000256" key="4">
    <source>
        <dbReference type="ARBA" id="ARBA00011575"/>
    </source>
</evidence>
<keyword evidence="9 15" id="KW-0822">Tryptophan biosynthesis</keyword>
<evidence type="ECO:0000256" key="5">
    <source>
        <dbReference type="ARBA" id="ARBA00012266"/>
    </source>
</evidence>
<reference evidence="18 19" key="1">
    <citation type="submission" date="2020-08" db="EMBL/GenBank/DDBJ databases">
        <title>Functional genomics of gut bacteria from endangered species of beetles.</title>
        <authorList>
            <person name="Carlos-Shanley C."/>
        </authorList>
    </citation>
    <scope>NUCLEOTIDE SEQUENCE [LARGE SCALE GENOMIC DNA]</scope>
    <source>
        <strain evidence="18 19">S00123</strain>
    </source>
</reference>
<evidence type="ECO:0000313" key="19">
    <source>
        <dbReference type="Proteomes" id="UP000539957"/>
    </source>
</evidence>
<feature type="domain" description="Anthranilate synthase component I N-terminal" evidence="17">
    <location>
        <begin position="33"/>
        <end position="177"/>
    </location>
</feature>
<comment type="function">
    <text evidence="13 15">Part of a heterotetrameric complex that catalyzes the two-step biosynthesis of anthranilate, an intermediate in the biosynthesis of L-tryptophan. In the first step, the glutamine-binding beta subunit (TrpG) of anthranilate synthase (AS) provides the glutamine amidotransferase activity which generates ammonia as a substrate that, along with chorismate, is used in the second step, catalyzed by the large alpha subunit of AS (TrpE) to produce anthranilate. In the absence of TrpG, TrpE can synthesize anthranilate directly from chorismate and high concentrations of ammonia.</text>
</comment>
<keyword evidence="10 15" id="KW-0460">Magnesium</keyword>
<dbReference type="InterPro" id="IPR019999">
    <property type="entry name" value="Anth_synth_I-like"/>
</dbReference>
<dbReference type="Pfam" id="PF04715">
    <property type="entry name" value="Anth_synt_I_N"/>
    <property type="match status" value="1"/>
</dbReference>
<comment type="cofactor">
    <cofactor evidence="1 15">
        <name>Mg(2+)</name>
        <dbReference type="ChEBI" id="CHEBI:18420"/>
    </cofactor>
</comment>
<evidence type="ECO:0000256" key="1">
    <source>
        <dbReference type="ARBA" id="ARBA00001946"/>
    </source>
</evidence>
<evidence type="ECO:0000259" key="17">
    <source>
        <dbReference type="Pfam" id="PF04715"/>
    </source>
</evidence>
<dbReference type="AlphaFoldDB" id="A0A7W7INV0"/>
<comment type="catalytic activity">
    <reaction evidence="14 15">
        <text>chorismate + L-glutamine = anthranilate + pyruvate + L-glutamate + H(+)</text>
        <dbReference type="Rhea" id="RHEA:21732"/>
        <dbReference type="ChEBI" id="CHEBI:15361"/>
        <dbReference type="ChEBI" id="CHEBI:15378"/>
        <dbReference type="ChEBI" id="CHEBI:16567"/>
        <dbReference type="ChEBI" id="CHEBI:29748"/>
        <dbReference type="ChEBI" id="CHEBI:29985"/>
        <dbReference type="ChEBI" id="CHEBI:58359"/>
        <dbReference type="EC" id="4.1.3.27"/>
    </reaction>
</comment>
<dbReference type="GO" id="GO:0004049">
    <property type="term" value="F:anthranilate synthase activity"/>
    <property type="evidence" value="ECO:0007669"/>
    <property type="project" value="UniProtKB-EC"/>
</dbReference>
<comment type="caution">
    <text evidence="18">The sequence shown here is derived from an EMBL/GenBank/DDBJ whole genome shotgun (WGS) entry which is preliminary data.</text>
</comment>
<evidence type="ECO:0000256" key="3">
    <source>
        <dbReference type="ARBA" id="ARBA00009562"/>
    </source>
</evidence>
<dbReference type="EMBL" id="JACHKY010000002">
    <property type="protein sequence ID" value="MBB4797786.1"/>
    <property type="molecule type" value="Genomic_DNA"/>
</dbReference>
<evidence type="ECO:0000256" key="11">
    <source>
        <dbReference type="ARBA" id="ARBA00023141"/>
    </source>
</evidence>
<sequence length="513" mass="54979">MSAGVGQEAERAAFVSGLKSGRPQVVVRRLIDDLETPVSAFLKVGHGRPYASLLESVEGGAVNGRYSIVTLAPDVVWRCRDGQAELARGEAVLADRFTAEDRPALESLRALIAATRFDLPDDLPPMAAGLFGVFGYDMVRLLEPLGPANPDPLNLPDAVMARPSLVAIFDSVKHEIVLIAAAYPDGGIDPDTAFSAAIGRLDDFEDRLRGPLPIQRETEPVPAPDFRSPVDAAGFDAMVAKAKDYIAAGDIFQVVLSHRFSAPWSQDPFAFYRSLRRGNPSPYLFFLDYVDFQLAGSSPEILVRLKDGRVTIRPLAGTRPRGATQELDKALEVELLADPKERAEHLMLLDLGRNDVGRVSSPGSVEVTESFVVERYSQVMHIVSNVHGAADPKLDAVDTLLAALPAGTLSGAPKVRAMEIIDELETEKRGVGYGGGVGYISANGEADICIVLRTAMFADNQIFVQAGAGVVADSDPAAEYAETLAKARAPMKAAEDAWRFTATTRGQGADGKI</sequence>
<dbReference type="InterPro" id="IPR006805">
    <property type="entry name" value="Anth_synth_I_N"/>
</dbReference>